<dbReference type="EMBL" id="VEPZ02001693">
    <property type="protein sequence ID" value="KAE8662983.1"/>
    <property type="molecule type" value="Genomic_DNA"/>
</dbReference>
<sequence length="193" mass="22791">MEGFRSMLTDCNLEDLGYSGQWFTWERGKLESNNIWERLNRGVTHPSWWERLNRGVTHPSWWELFPNFQVGHLHTFLDHCPNLLTTDGEISENRRMWNFCFEASWLMEDSCEAEVKRLWSGSSDTVPTRLKELAMNLEADREELYWEQRARAVLHLCIDESQSAFVPGRLKTDNVITAYEVLHSLKNKRVGNR</sequence>
<dbReference type="Proteomes" id="UP000436088">
    <property type="component" value="Unassembled WGS sequence"/>
</dbReference>
<name>A0A6A2WQC2_HIBSY</name>
<accession>A0A6A2WQC2</accession>
<dbReference type="AlphaFoldDB" id="A0A6A2WQC2"/>
<dbReference type="OrthoDB" id="1935929at2759"/>
<dbReference type="PANTHER" id="PTHR33710">
    <property type="entry name" value="BNAC02G09200D PROTEIN"/>
    <property type="match status" value="1"/>
</dbReference>
<reference evidence="1" key="1">
    <citation type="submission" date="2019-09" db="EMBL/GenBank/DDBJ databases">
        <title>Draft genome information of white flower Hibiscus syriacus.</title>
        <authorList>
            <person name="Kim Y.-M."/>
        </authorList>
    </citation>
    <scope>NUCLEOTIDE SEQUENCE [LARGE SCALE GENOMIC DNA]</scope>
    <source>
        <strain evidence="1">YM2019G1</strain>
    </source>
</reference>
<comment type="caution">
    <text evidence="1">The sequence shown here is derived from an EMBL/GenBank/DDBJ whole genome shotgun (WGS) entry which is preliminary data.</text>
</comment>
<evidence type="ECO:0000313" key="1">
    <source>
        <dbReference type="EMBL" id="KAE8662983.1"/>
    </source>
</evidence>
<evidence type="ECO:0008006" key="3">
    <source>
        <dbReference type="Google" id="ProtNLM"/>
    </source>
</evidence>
<keyword evidence="2" id="KW-1185">Reference proteome</keyword>
<protein>
    <recommendedName>
        <fullName evidence="3">Reverse transcriptase zinc-binding domain-containing protein</fullName>
    </recommendedName>
</protein>
<organism evidence="1 2">
    <name type="scientific">Hibiscus syriacus</name>
    <name type="common">Rose of Sharon</name>
    <dbReference type="NCBI Taxonomy" id="106335"/>
    <lineage>
        <taxon>Eukaryota</taxon>
        <taxon>Viridiplantae</taxon>
        <taxon>Streptophyta</taxon>
        <taxon>Embryophyta</taxon>
        <taxon>Tracheophyta</taxon>
        <taxon>Spermatophyta</taxon>
        <taxon>Magnoliopsida</taxon>
        <taxon>eudicotyledons</taxon>
        <taxon>Gunneridae</taxon>
        <taxon>Pentapetalae</taxon>
        <taxon>rosids</taxon>
        <taxon>malvids</taxon>
        <taxon>Malvales</taxon>
        <taxon>Malvaceae</taxon>
        <taxon>Malvoideae</taxon>
        <taxon>Hibiscus</taxon>
    </lineage>
</organism>
<gene>
    <name evidence="1" type="ORF">F3Y22_tig00113124pilonHSYRG00590</name>
</gene>
<evidence type="ECO:0000313" key="2">
    <source>
        <dbReference type="Proteomes" id="UP000436088"/>
    </source>
</evidence>
<dbReference type="PANTHER" id="PTHR33710:SF71">
    <property type="entry name" value="ENDONUCLEASE_EXONUCLEASE_PHOSPHATASE DOMAIN-CONTAINING PROTEIN"/>
    <property type="match status" value="1"/>
</dbReference>
<proteinExistence type="predicted"/>